<feature type="transmembrane region" description="Helical" evidence="1">
    <location>
        <begin position="62"/>
        <end position="86"/>
    </location>
</feature>
<feature type="transmembrane region" description="Helical" evidence="1">
    <location>
        <begin position="16"/>
        <end position="36"/>
    </location>
</feature>
<keyword evidence="1" id="KW-0812">Transmembrane</keyword>
<dbReference type="OMA" id="ISAWPSF"/>
<reference evidence="2" key="1">
    <citation type="submission" date="2021-01" db="UniProtKB">
        <authorList>
            <consortium name="EnsemblPlants"/>
        </authorList>
    </citation>
    <scope>IDENTIFICATION</scope>
</reference>
<accession>A0A7N0TB83</accession>
<keyword evidence="1" id="KW-1133">Transmembrane helix</keyword>
<keyword evidence="3" id="KW-1185">Reference proteome</keyword>
<proteinExistence type="predicted"/>
<protein>
    <recommendedName>
        <fullName evidence="4">Cardiolipin synthase N-terminal domain-containing protein</fullName>
    </recommendedName>
</protein>
<dbReference type="EnsemblPlants" id="Kaladp0032s0037.1.v1.1">
    <property type="protein sequence ID" value="Kaladp0032s0037.1.v1.1"/>
    <property type="gene ID" value="Kaladp0032s0037.v1.1"/>
</dbReference>
<evidence type="ECO:0000313" key="2">
    <source>
        <dbReference type="EnsemblPlants" id="Kaladp0032s0037.1.v1.1"/>
    </source>
</evidence>
<keyword evidence="1" id="KW-0472">Membrane</keyword>
<feature type="transmembrane region" description="Helical" evidence="1">
    <location>
        <begin position="98"/>
        <end position="118"/>
    </location>
</feature>
<name>A0A7N0TB83_KALFE</name>
<dbReference type="Proteomes" id="UP000594263">
    <property type="component" value="Unplaced"/>
</dbReference>
<dbReference type="PANTHER" id="PTHR36009:SF3">
    <property type="entry name" value="TRANSMEMBRANE PROTEIN"/>
    <property type="match status" value="1"/>
</dbReference>
<evidence type="ECO:0008006" key="4">
    <source>
        <dbReference type="Google" id="ProtNLM"/>
    </source>
</evidence>
<sequence length="166" mass="18486">MLLLPTGRSSKGKVPVWPFLVLSCFGGAYVLLPYFVLWSPPPPPVDEDEIQKWPLNLLESKITAGVTLAAGLALFVYAGLAGADSWIEFFQNVRGSKFIHVMSMDFTLLSTFAPFWVYNDMTARKWYDKGSWLLPLSVIPFLGPALYILLRPSMPVSLSPTTAEKE</sequence>
<dbReference type="Gramene" id="Kaladp0032s0037.1.v1.1">
    <property type="protein sequence ID" value="Kaladp0032s0037.1.v1.1"/>
    <property type="gene ID" value="Kaladp0032s0037.v1.1"/>
</dbReference>
<organism evidence="2 3">
    <name type="scientific">Kalanchoe fedtschenkoi</name>
    <name type="common">Lavender scallops</name>
    <name type="synonym">South American air plant</name>
    <dbReference type="NCBI Taxonomy" id="63787"/>
    <lineage>
        <taxon>Eukaryota</taxon>
        <taxon>Viridiplantae</taxon>
        <taxon>Streptophyta</taxon>
        <taxon>Embryophyta</taxon>
        <taxon>Tracheophyta</taxon>
        <taxon>Spermatophyta</taxon>
        <taxon>Magnoliopsida</taxon>
        <taxon>eudicotyledons</taxon>
        <taxon>Gunneridae</taxon>
        <taxon>Pentapetalae</taxon>
        <taxon>Saxifragales</taxon>
        <taxon>Crassulaceae</taxon>
        <taxon>Kalanchoe</taxon>
    </lineage>
</organism>
<dbReference type="AlphaFoldDB" id="A0A7N0TB83"/>
<evidence type="ECO:0000256" key="1">
    <source>
        <dbReference type="SAM" id="Phobius"/>
    </source>
</evidence>
<evidence type="ECO:0000313" key="3">
    <source>
        <dbReference type="Proteomes" id="UP000594263"/>
    </source>
</evidence>
<dbReference type="PANTHER" id="PTHR36009">
    <property type="match status" value="1"/>
</dbReference>
<feature type="transmembrane region" description="Helical" evidence="1">
    <location>
        <begin position="130"/>
        <end position="150"/>
    </location>
</feature>